<dbReference type="InterPro" id="IPR015915">
    <property type="entry name" value="Kelch-typ_b-propeller"/>
</dbReference>
<dbReference type="InterPro" id="IPR013783">
    <property type="entry name" value="Ig-like_fold"/>
</dbReference>
<feature type="signal peptide" evidence="2">
    <location>
        <begin position="1"/>
        <end position="21"/>
    </location>
</feature>
<dbReference type="InterPro" id="IPR011043">
    <property type="entry name" value="Gal_Oxase/kelch_b-propeller"/>
</dbReference>
<dbReference type="SUPFAM" id="SSF81296">
    <property type="entry name" value="E set domains"/>
    <property type="match status" value="1"/>
</dbReference>
<keyword evidence="2" id="KW-0732">Signal</keyword>
<accession>A0A1G6GVX4</accession>
<protein>
    <recommendedName>
        <fullName evidence="5">IPT/TIG domain-containing protein</fullName>
    </recommendedName>
</protein>
<dbReference type="Gene3D" id="2.120.10.80">
    <property type="entry name" value="Kelch-type beta propeller"/>
    <property type="match status" value="1"/>
</dbReference>
<feature type="region of interest" description="Disordered" evidence="1">
    <location>
        <begin position="687"/>
        <end position="707"/>
    </location>
</feature>
<dbReference type="InterPro" id="IPR014756">
    <property type="entry name" value="Ig_E-set"/>
</dbReference>
<dbReference type="Proteomes" id="UP000199452">
    <property type="component" value="Unassembled WGS sequence"/>
</dbReference>
<evidence type="ECO:0000313" key="4">
    <source>
        <dbReference type="Proteomes" id="UP000199452"/>
    </source>
</evidence>
<dbReference type="SUPFAM" id="SSF51126">
    <property type="entry name" value="Pectin lyase-like"/>
    <property type="match status" value="1"/>
</dbReference>
<organism evidence="3 4">
    <name type="scientific">Williamwhitmania taraxaci</name>
    <dbReference type="NCBI Taxonomy" id="1640674"/>
    <lineage>
        <taxon>Bacteria</taxon>
        <taxon>Pseudomonadati</taxon>
        <taxon>Bacteroidota</taxon>
        <taxon>Bacteroidia</taxon>
        <taxon>Bacteroidales</taxon>
        <taxon>Williamwhitmaniaceae</taxon>
        <taxon>Williamwhitmania</taxon>
    </lineage>
</organism>
<evidence type="ECO:0000256" key="1">
    <source>
        <dbReference type="SAM" id="MobiDB-lite"/>
    </source>
</evidence>
<dbReference type="NCBIfam" id="NF041518">
    <property type="entry name" value="choice_anch_Q"/>
    <property type="match status" value="1"/>
</dbReference>
<dbReference type="AlphaFoldDB" id="A0A1G6GVX4"/>
<evidence type="ECO:0000313" key="3">
    <source>
        <dbReference type="EMBL" id="SDB86091.1"/>
    </source>
</evidence>
<keyword evidence="4" id="KW-1185">Reference proteome</keyword>
<feature type="non-terminal residue" evidence="3">
    <location>
        <position position="707"/>
    </location>
</feature>
<feature type="chain" id="PRO_5011551396" description="IPT/TIG domain-containing protein" evidence="2">
    <location>
        <begin position="22"/>
        <end position="707"/>
    </location>
</feature>
<feature type="compositionally biased region" description="Polar residues" evidence="1">
    <location>
        <begin position="695"/>
        <end position="707"/>
    </location>
</feature>
<sequence>MKRFILIAAMAFMAHTQMAWSQIVVTSTADAGAGSLRQAILDVPANGTITFNPNITIALATELPINTAKSFTIDGTGSNPVISGNNVCRVINITGQTAYTITLNGLTIKNGKTTESGGGIYADLTNGNLVLNSCTIIGNVSTNYMNDFGGGGIYSKITNGTLNVNKCSITQNTANEGGGVFTLNGGVFTNCTITKNNASSGGGVWADNGGVFTNCLLVGNSANQFGGLYTTNGTFINCTVAGNTASFGCAGLASYGGGVFSNCLIWNNNNSNAIILISVTSVTNCAINGLATVGWGSASHSNNQDLSVSPFNGINEGRGTDNIWGTADDDLTLNNTAGGGANCINLGSNATNAITTDLAGNPRIGASTIDIGAYETHPPTITSFTPASGTVGTLVTISGAYLQNPTTFTIGGVPAIVVANNGSTLTGMVMPGATSGTITIGTATSIGTFTVIASIAPTAQQGNKLVGTGNTDAQLGYSVSISADGNTAIVGGFSDNSHIGAAWIYIRSGGSWIQQGSKLVGSGNIGSAVQGFSVSISADGNTVMVGGPCDNSRKGAAWIFTRSGNTWTQQGSKLVGTGDIGSAMQGTSVSLSADGNTAIVGGFFDNSEIGAAWIYIRSGGSWIQQGSKLVGSGNIGDTQQGHSVSISADGNTAIVGGKGDNTGMGAVWVYTRSGGAWTQQGSKLVGTGNLGRAQQGGSVSLSADGNT</sequence>
<dbReference type="RefSeq" id="WP_212590485.1">
    <property type="nucleotide sequence ID" value="NZ_FMYP01000004.1"/>
</dbReference>
<dbReference type="Gene3D" id="2.60.40.10">
    <property type="entry name" value="Immunoglobulins"/>
    <property type="match status" value="1"/>
</dbReference>
<evidence type="ECO:0008006" key="5">
    <source>
        <dbReference type="Google" id="ProtNLM"/>
    </source>
</evidence>
<gene>
    <name evidence="3" type="ORF">SAMN05216323_100481</name>
</gene>
<proteinExistence type="predicted"/>
<dbReference type="STRING" id="1640674.SAMN05216323_100481"/>
<reference evidence="3 4" key="1">
    <citation type="submission" date="2016-09" db="EMBL/GenBank/DDBJ databases">
        <authorList>
            <person name="Capua I."/>
            <person name="De Benedictis P."/>
            <person name="Joannis T."/>
            <person name="Lombin L.H."/>
            <person name="Cattoli G."/>
        </authorList>
    </citation>
    <scope>NUCLEOTIDE SEQUENCE [LARGE SCALE GENOMIC DNA]</scope>
    <source>
        <strain evidence="3 4">A7P-90m</strain>
    </source>
</reference>
<dbReference type="SUPFAM" id="SSF50965">
    <property type="entry name" value="Galactose oxidase, central domain"/>
    <property type="match status" value="1"/>
</dbReference>
<dbReference type="EMBL" id="FMYP01000004">
    <property type="protein sequence ID" value="SDB86091.1"/>
    <property type="molecule type" value="Genomic_DNA"/>
</dbReference>
<dbReference type="InterPro" id="IPR011050">
    <property type="entry name" value="Pectin_lyase_fold/virulence"/>
</dbReference>
<dbReference type="CDD" id="cd00603">
    <property type="entry name" value="IPT_PCSR"/>
    <property type="match status" value="1"/>
</dbReference>
<evidence type="ECO:0000256" key="2">
    <source>
        <dbReference type="SAM" id="SignalP"/>
    </source>
</evidence>
<dbReference type="InterPro" id="IPR059226">
    <property type="entry name" value="Choice_anch_Q_dom"/>
</dbReference>
<name>A0A1G6GVX4_9BACT</name>